<evidence type="ECO:0000256" key="1">
    <source>
        <dbReference type="ARBA" id="ARBA00022527"/>
    </source>
</evidence>
<keyword evidence="3" id="KW-0547">Nucleotide-binding</keyword>
<dbReference type="PROSITE" id="PS50011">
    <property type="entry name" value="PROTEIN_KINASE_DOM"/>
    <property type="match status" value="1"/>
</dbReference>
<dbReference type="STRING" id="60175.A0A1V6W182"/>
<dbReference type="InterPro" id="IPR050494">
    <property type="entry name" value="Ser_Thr_dual-spec_kinase"/>
</dbReference>
<evidence type="ECO:0000256" key="3">
    <source>
        <dbReference type="ARBA" id="ARBA00022741"/>
    </source>
</evidence>
<proteinExistence type="predicted"/>
<accession>A0A1V6W182</accession>
<reference evidence="8" key="1">
    <citation type="journal article" date="2017" name="Nat. Microbiol.">
        <title>Global analysis of biosynthetic gene clusters reveals vast potential of secondary metabolite production in Penicillium species.</title>
        <authorList>
            <person name="Nielsen J.C."/>
            <person name="Grijseels S."/>
            <person name="Prigent S."/>
            <person name="Ji B."/>
            <person name="Dainat J."/>
            <person name="Nielsen K.F."/>
            <person name="Frisvad J.C."/>
            <person name="Workman M."/>
            <person name="Nielsen J."/>
        </authorList>
    </citation>
    <scope>NUCLEOTIDE SEQUENCE [LARGE SCALE GENOMIC DNA]</scope>
    <source>
        <strain evidence="8">IBT 13039</strain>
    </source>
</reference>
<evidence type="ECO:0000256" key="2">
    <source>
        <dbReference type="ARBA" id="ARBA00022679"/>
    </source>
</evidence>
<sequence length="356" mass="41017">MADRAQEPFGHVSTGQALNNRYQIIKSLGWGRYSTVWLAKDQVDLSYKAIKVLREDCYGGECDIFELEILKCLSEGDINHPGYRHVSRLLDNFVHDRCVCLVLEPMAEHMKDFCFFFRDAKIPNDILKRITKQLLSALDYAHSMGIIHADIKQDNIMVRIRDYNIIDRHLQDPHHSLGEYNFDKPSDLPEVEVVLGDWGAASWESHHLSAMIQPTLLRAPEVLLQASWGKEVDIWNLGALLPELLDTVRMFSGRSDASGGEYLIKHHVEEIDALFGPFPPSLLKEGKPEIIRQIFDEDFRIKDPTTRPPARLETWIECLEGVEKKRFLSLLRSMMEIDPRQRMSPLSLQNEPWLSN</sequence>
<dbReference type="GO" id="GO:0005524">
    <property type="term" value="F:ATP binding"/>
    <property type="evidence" value="ECO:0007669"/>
    <property type="project" value="UniProtKB-KW"/>
</dbReference>
<dbReference type="GO" id="GO:0004674">
    <property type="term" value="F:protein serine/threonine kinase activity"/>
    <property type="evidence" value="ECO:0007669"/>
    <property type="project" value="UniProtKB-KW"/>
</dbReference>
<dbReference type="Gene3D" id="1.10.510.10">
    <property type="entry name" value="Transferase(Phosphotransferase) domain 1"/>
    <property type="match status" value="1"/>
</dbReference>
<dbReference type="EMBL" id="MOOB01000410">
    <property type="protein sequence ID" value="OQE56676.1"/>
    <property type="molecule type" value="Genomic_DNA"/>
</dbReference>
<evidence type="ECO:0000313" key="7">
    <source>
        <dbReference type="EMBL" id="OQE56676.1"/>
    </source>
</evidence>
<evidence type="ECO:0000259" key="6">
    <source>
        <dbReference type="PROSITE" id="PS50011"/>
    </source>
</evidence>
<dbReference type="SUPFAM" id="SSF56112">
    <property type="entry name" value="Protein kinase-like (PK-like)"/>
    <property type="match status" value="1"/>
</dbReference>
<dbReference type="AlphaFoldDB" id="A0A1V6W182"/>
<comment type="caution">
    <text evidence="7">The sequence shown here is derived from an EMBL/GenBank/DDBJ whole genome shotgun (WGS) entry which is preliminary data.</text>
</comment>
<dbReference type="Pfam" id="PF00069">
    <property type="entry name" value="Pkinase"/>
    <property type="match status" value="1"/>
</dbReference>
<dbReference type="InterPro" id="IPR000719">
    <property type="entry name" value="Prot_kinase_dom"/>
</dbReference>
<keyword evidence="4" id="KW-0418">Kinase</keyword>
<protein>
    <recommendedName>
        <fullName evidence="6">Protein kinase domain-containing protein</fullName>
    </recommendedName>
</protein>
<organism evidence="7 8">
    <name type="scientific">Penicillium nalgiovense</name>
    <dbReference type="NCBI Taxonomy" id="60175"/>
    <lineage>
        <taxon>Eukaryota</taxon>
        <taxon>Fungi</taxon>
        <taxon>Dikarya</taxon>
        <taxon>Ascomycota</taxon>
        <taxon>Pezizomycotina</taxon>
        <taxon>Eurotiomycetes</taxon>
        <taxon>Eurotiomycetidae</taxon>
        <taxon>Eurotiales</taxon>
        <taxon>Aspergillaceae</taxon>
        <taxon>Penicillium</taxon>
    </lineage>
</organism>
<dbReference type="Proteomes" id="UP000191691">
    <property type="component" value="Unassembled WGS sequence"/>
</dbReference>
<dbReference type="OMA" id="SAECYDG"/>
<keyword evidence="5" id="KW-0067">ATP-binding</keyword>
<name>A0A1V6W182_PENNA</name>
<keyword evidence="8" id="KW-1185">Reference proteome</keyword>
<dbReference type="PANTHER" id="PTHR24058">
    <property type="entry name" value="DUAL SPECIFICITY PROTEIN KINASE"/>
    <property type="match status" value="1"/>
</dbReference>
<evidence type="ECO:0000256" key="5">
    <source>
        <dbReference type="ARBA" id="ARBA00022840"/>
    </source>
</evidence>
<evidence type="ECO:0000256" key="4">
    <source>
        <dbReference type="ARBA" id="ARBA00022777"/>
    </source>
</evidence>
<dbReference type="InterPro" id="IPR008271">
    <property type="entry name" value="Ser/Thr_kinase_AS"/>
</dbReference>
<keyword evidence="2" id="KW-0808">Transferase</keyword>
<dbReference type="Gene3D" id="3.30.200.20">
    <property type="entry name" value="Phosphorylase Kinase, domain 1"/>
    <property type="match status" value="1"/>
</dbReference>
<dbReference type="SMART" id="SM00220">
    <property type="entry name" value="S_TKc"/>
    <property type="match status" value="1"/>
</dbReference>
<gene>
    <name evidence="7" type="ORF">PENNAL_c0410G01668</name>
</gene>
<evidence type="ECO:0000313" key="8">
    <source>
        <dbReference type="Proteomes" id="UP000191691"/>
    </source>
</evidence>
<dbReference type="InterPro" id="IPR011009">
    <property type="entry name" value="Kinase-like_dom_sf"/>
</dbReference>
<keyword evidence="1" id="KW-0723">Serine/threonine-protein kinase</keyword>
<feature type="domain" description="Protein kinase" evidence="6">
    <location>
        <begin position="22"/>
        <end position="354"/>
    </location>
</feature>
<dbReference type="PROSITE" id="PS00108">
    <property type="entry name" value="PROTEIN_KINASE_ST"/>
    <property type="match status" value="1"/>
</dbReference>